<feature type="region of interest" description="Disordered" evidence="6">
    <location>
        <begin position="453"/>
        <end position="472"/>
    </location>
</feature>
<feature type="transmembrane region" description="Helical" evidence="7">
    <location>
        <begin position="264"/>
        <end position="285"/>
    </location>
</feature>
<feature type="transmembrane region" description="Helical" evidence="7">
    <location>
        <begin position="96"/>
        <end position="115"/>
    </location>
</feature>
<dbReference type="Proteomes" id="UP001595548">
    <property type="component" value="Unassembled WGS sequence"/>
</dbReference>
<evidence type="ECO:0000256" key="7">
    <source>
        <dbReference type="SAM" id="Phobius"/>
    </source>
</evidence>
<evidence type="ECO:0000313" key="8">
    <source>
        <dbReference type="EMBL" id="MFC3156370.1"/>
    </source>
</evidence>
<proteinExistence type="predicted"/>
<keyword evidence="4 7" id="KW-1133">Transmembrane helix</keyword>
<dbReference type="InterPro" id="IPR004752">
    <property type="entry name" value="AmpG_permease/AT-1"/>
</dbReference>
<comment type="caution">
    <text evidence="8">The sequence shown here is derived from an EMBL/GenBank/DDBJ whole genome shotgun (WGS) entry which is preliminary data.</text>
</comment>
<evidence type="ECO:0000256" key="2">
    <source>
        <dbReference type="ARBA" id="ARBA00022448"/>
    </source>
</evidence>
<keyword evidence="3 7" id="KW-0812">Transmembrane</keyword>
<dbReference type="EMBL" id="JBHRTL010000030">
    <property type="protein sequence ID" value="MFC3156370.1"/>
    <property type="molecule type" value="Genomic_DNA"/>
</dbReference>
<gene>
    <name evidence="8" type="ORF">ACFOEB_14250</name>
</gene>
<feature type="transmembrane region" description="Helical" evidence="7">
    <location>
        <begin position="121"/>
        <end position="142"/>
    </location>
</feature>
<evidence type="ECO:0000256" key="1">
    <source>
        <dbReference type="ARBA" id="ARBA00004141"/>
    </source>
</evidence>
<dbReference type="PANTHER" id="PTHR12778">
    <property type="entry name" value="SOLUTE CARRIER FAMILY 33 ACETYL-COA TRANSPORTER -RELATED"/>
    <property type="match status" value="1"/>
</dbReference>
<sequence>MQKTSTAAAHPWLAAFKQYRDIRLLYVFLLGCSSGFPFVLIGSNLTGWLTDAGISRAEVGLIGAVFVVYAINFLWAPLLDRVQLPFFTRRLGLRRSWIFCLQGLMLLLIVGVVGTQPAVSLLWTGILALGIAICSATHDIAIDAYRIEIIGSDAGRVPAASAVSIIGWWTGYSLPGYLAFANADAVGWSGVYLWMALVMALLMVFTLLVREPVTDREQLQAAAQLRYAGALKAGSGRIDRILVWLSVTVIEPFADFFRRNGWRLAVSILLFVFLFKIGEAFLGRMSIVFYREIGFSNEDIAHYSKLIGWGLTVGFTLLGSTINIRYGIVRGLFIGGVAMAASNLMFAWIAVTGPDERLFMAAIVVDNFCAAFSTVAFVSLLTWLTGRAFSGAQYALLASLGNLGRTTLASGSGTLVDWLGGNWALFFVLTAVMVMPGLILLLVIGRQLKPDRESHQRDRVERPQPDREPSAR</sequence>
<evidence type="ECO:0000313" key="9">
    <source>
        <dbReference type="Proteomes" id="UP001595548"/>
    </source>
</evidence>
<evidence type="ECO:0000256" key="5">
    <source>
        <dbReference type="ARBA" id="ARBA00023136"/>
    </source>
</evidence>
<dbReference type="InterPro" id="IPR036259">
    <property type="entry name" value="MFS_trans_sf"/>
</dbReference>
<keyword evidence="9" id="KW-1185">Reference proteome</keyword>
<dbReference type="RefSeq" id="WP_382417570.1">
    <property type="nucleotide sequence ID" value="NZ_AP031500.1"/>
</dbReference>
<feature type="transmembrane region" description="Helical" evidence="7">
    <location>
        <begin position="24"/>
        <end position="45"/>
    </location>
</feature>
<evidence type="ECO:0000256" key="3">
    <source>
        <dbReference type="ARBA" id="ARBA00022692"/>
    </source>
</evidence>
<evidence type="ECO:0000256" key="6">
    <source>
        <dbReference type="SAM" id="MobiDB-lite"/>
    </source>
</evidence>
<protein>
    <submittedName>
        <fullName evidence="8">AmpG family muropeptide MFS transporter</fullName>
    </submittedName>
</protein>
<name>A0ABV7HUZ8_9GAMM</name>
<feature type="transmembrane region" description="Helical" evidence="7">
    <location>
        <begin position="154"/>
        <end position="171"/>
    </location>
</feature>
<comment type="subcellular location">
    <subcellularLocation>
        <location evidence="1">Membrane</location>
        <topology evidence="1">Multi-pass membrane protein</topology>
    </subcellularLocation>
</comment>
<evidence type="ECO:0000256" key="4">
    <source>
        <dbReference type="ARBA" id="ARBA00022989"/>
    </source>
</evidence>
<organism evidence="8 9">
    <name type="scientific">Gilvimarinus japonicus</name>
    <dbReference type="NCBI Taxonomy" id="1796469"/>
    <lineage>
        <taxon>Bacteria</taxon>
        <taxon>Pseudomonadati</taxon>
        <taxon>Pseudomonadota</taxon>
        <taxon>Gammaproteobacteria</taxon>
        <taxon>Cellvibrionales</taxon>
        <taxon>Cellvibrionaceae</taxon>
        <taxon>Gilvimarinus</taxon>
    </lineage>
</organism>
<feature type="transmembrane region" description="Helical" evidence="7">
    <location>
        <begin position="332"/>
        <end position="351"/>
    </location>
</feature>
<feature type="transmembrane region" description="Helical" evidence="7">
    <location>
        <begin position="57"/>
        <end position="75"/>
    </location>
</feature>
<feature type="transmembrane region" description="Helical" evidence="7">
    <location>
        <begin position="423"/>
        <end position="444"/>
    </location>
</feature>
<reference evidence="9" key="1">
    <citation type="journal article" date="2019" name="Int. J. Syst. Evol. Microbiol.">
        <title>The Global Catalogue of Microorganisms (GCM) 10K type strain sequencing project: providing services to taxonomists for standard genome sequencing and annotation.</title>
        <authorList>
            <consortium name="The Broad Institute Genomics Platform"/>
            <consortium name="The Broad Institute Genome Sequencing Center for Infectious Disease"/>
            <person name="Wu L."/>
            <person name="Ma J."/>
        </authorList>
    </citation>
    <scope>NUCLEOTIDE SEQUENCE [LARGE SCALE GENOMIC DNA]</scope>
    <source>
        <strain evidence="9">KCTC 52141</strain>
    </source>
</reference>
<keyword evidence="2" id="KW-0813">Transport</keyword>
<dbReference type="SUPFAM" id="SSF103473">
    <property type="entry name" value="MFS general substrate transporter"/>
    <property type="match status" value="1"/>
</dbReference>
<dbReference type="PANTHER" id="PTHR12778:SF10">
    <property type="entry name" value="MAJOR FACILITATOR SUPERFAMILY DOMAIN-CONTAINING PROTEIN 3"/>
    <property type="match status" value="1"/>
</dbReference>
<accession>A0ABV7HUZ8</accession>
<feature type="transmembrane region" description="Helical" evidence="7">
    <location>
        <begin position="191"/>
        <end position="209"/>
    </location>
</feature>
<dbReference type="Gene3D" id="1.20.1250.20">
    <property type="entry name" value="MFS general substrate transporter like domains"/>
    <property type="match status" value="2"/>
</dbReference>
<feature type="transmembrane region" description="Helical" evidence="7">
    <location>
        <begin position="358"/>
        <end position="384"/>
    </location>
</feature>
<keyword evidence="5 7" id="KW-0472">Membrane</keyword>
<feature type="transmembrane region" description="Helical" evidence="7">
    <location>
        <begin position="306"/>
        <end position="326"/>
    </location>
</feature>
<dbReference type="NCBIfam" id="TIGR00901">
    <property type="entry name" value="2A0125"/>
    <property type="match status" value="1"/>
</dbReference>